<protein>
    <submittedName>
        <fullName evidence="1">HET-domain-containing protein</fullName>
    </submittedName>
</protein>
<dbReference type="Proteomes" id="UP000799755">
    <property type="component" value="Unassembled WGS sequence"/>
</dbReference>
<proteinExistence type="predicted"/>
<comment type="caution">
    <text evidence="1">The sequence shown here is derived from an EMBL/GenBank/DDBJ whole genome shotgun (WGS) entry which is preliminary data.</text>
</comment>
<organism evidence="1 2">
    <name type="scientific">Lindgomyces ingoldianus</name>
    <dbReference type="NCBI Taxonomy" id="673940"/>
    <lineage>
        <taxon>Eukaryota</taxon>
        <taxon>Fungi</taxon>
        <taxon>Dikarya</taxon>
        <taxon>Ascomycota</taxon>
        <taxon>Pezizomycotina</taxon>
        <taxon>Dothideomycetes</taxon>
        <taxon>Pleosporomycetidae</taxon>
        <taxon>Pleosporales</taxon>
        <taxon>Lindgomycetaceae</taxon>
        <taxon>Lindgomyces</taxon>
    </lineage>
</organism>
<gene>
    <name evidence="1" type="ORF">BDR25DRAFT_194569</name>
</gene>
<accession>A0ACB6QN04</accession>
<evidence type="ECO:0000313" key="2">
    <source>
        <dbReference type="Proteomes" id="UP000799755"/>
    </source>
</evidence>
<feature type="non-terminal residue" evidence="1">
    <location>
        <position position="1"/>
    </location>
</feature>
<reference evidence="1" key="1">
    <citation type="journal article" date="2020" name="Stud. Mycol.">
        <title>101 Dothideomycetes genomes: a test case for predicting lifestyles and emergence of pathogens.</title>
        <authorList>
            <person name="Haridas S."/>
            <person name="Albert R."/>
            <person name="Binder M."/>
            <person name="Bloem J."/>
            <person name="Labutti K."/>
            <person name="Salamov A."/>
            <person name="Andreopoulos B."/>
            <person name="Baker S."/>
            <person name="Barry K."/>
            <person name="Bills G."/>
            <person name="Bluhm B."/>
            <person name="Cannon C."/>
            <person name="Castanera R."/>
            <person name="Culley D."/>
            <person name="Daum C."/>
            <person name="Ezra D."/>
            <person name="Gonzalez J."/>
            <person name="Henrissat B."/>
            <person name="Kuo A."/>
            <person name="Liang C."/>
            <person name="Lipzen A."/>
            <person name="Lutzoni F."/>
            <person name="Magnuson J."/>
            <person name="Mondo S."/>
            <person name="Nolan M."/>
            <person name="Ohm R."/>
            <person name="Pangilinan J."/>
            <person name="Park H.-J."/>
            <person name="Ramirez L."/>
            <person name="Alfaro M."/>
            <person name="Sun H."/>
            <person name="Tritt A."/>
            <person name="Yoshinaga Y."/>
            <person name="Zwiers L.-H."/>
            <person name="Turgeon B."/>
            <person name="Goodwin S."/>
            <person name="Spatafora J."/>
            <person name="Crous P."/>
            <person name="Grigoriev I."/>
        </authorList>
    </citation>
    <scope>NUCLEOTIDE SEQUENCE</scope>
    <source>
        <strain evidence="1">ATCC 200398</strain>
    </source>
</reference>
<sequence length="281" mass="32333">PTRIVEIQDTDKVRLYQTQGERDAYTCLSHCWGSNPIIQTTSSTLSTFKNSIPWSQLSRTFRDAIDLTYRLGLKYIWIDSLCIIQDNIDDWRHEGNKMASTYSNSFLTIAASKARDGNEGCYSTCPPELCKNLPLLQRGWVLQERLLSPRVVHFGPRELYWECAQRNLCECSELSLILNLHGGGVGTKDLKRELSRSGLTLKDQWYSIVTEYSKLHLTFEKDIFPALQGLAVSTQRHTLFAYHAGLWEDTLISDLMWIPKRQGRRPRTWRAPTWSWASVVG</sequence>
<feature type="non-terminal residue" evidence="1">
    <location>
        <position position="281"/>
    </location>
</feature>
<name>A0ACB6QN04_9PLEO</name>
<keyword evidence="2" id="KW-1185">Reference proteome</keyword>
<dbReference type="EMBL" id="MU003519">
    <property type="protein sequence ID" value="KAF2467682.1"/>
    <property type="molecule type" value="Genomic_DNA"/>
</dbReference>
<evidence type="ECO:0000313" key="1">
    <source>
        <dbReference type="EMBL" id="KAF2467682.1"/>
    </source>
</evidence>